<protein>
    <recommendedName>
        <fullName evidence="1">ATPase domain-containing protein</fullName>
    </recommendedName>
</protein>
<dbReference type="OrthoDB" id="2150628at2759"/>
<dbReference type="InterPro" id="IPR011579">
    <property type="entry name" value="ATPase_dom"/>
</dbReference>
<feature type="domain" description="ATPase" evidence="1">
    <location>
        <begin position="32"/>
        <end position="225"/>
    </location>
</feature>
<dbReference type="InterPro" id="IPR051667">
    <property type="entry name" value="Archaeal_ATPase_domain"/>
</dbReference>
<dbReference type="PANTHER" id="PTHR37096">
    <property type="entry name" value="YALI0E33429P"/>
    <property type="match status" value="1"/>
</dbReference>
<dbReference type="PANTHER" id="PTHR37096:SF1">
    <property type="entry name" value="AAA+ ATPASE DOMAIN-CONTAINING PROTEIN"/>
    <property type="match status" value="1"/>
</dbReference>
<dbReference type="EMBL" id="CAGKOT010000011">
    <property type="protein sequence ID" value="CAB5357141.1"/>
    <property type="molecule type" value="Genomic_DNA"/>
</dbReference>
<dbReference type="Pfam" id="PF01637">
    <property type="entry name" value="ATPase_2"/>
    <property type="match status" value="1"/>
</dbReference>
<dbReference type="VEuPathDB" id="FungiDB:RhiirFUN_001049"/>
<proteinExistence type="predicted"/>
<sequence length="425" mass="48814">MFAMFVAKSFKRLPTGGINKLHNARYSTDTGFFNRKREIANFKEVFSADPADLHVVLGPPSTGKTALVREVINSSECCFNPIFINLRTGQFDTPQKVYDSIYSQFKPFFNKHKTLLKNVLGGQFSLGYAGFNFGYSLYDKYREKTSDDVRTLLDKISNRLPNRSFWYGYQIPPPILIVDEANLFSQLGHKDETLLKSILNWFVLNSKEKQRFHVVLTSSDSFFFNWIVNLLNVPHATPYVVGDLTIQEAEEYFEKHILPLHGCGELSGKFDGIRRTTGTRMLIINKYVKEYKIHKNDGIEFEESRFSVYESEYQKLKNGLHPSSELKILDKPSPPFWEGHHLINAMDAIVKAKDQGFILEDDLVKKIGSEPVKSLVNYNFLHRRPTRRFAHDIISPPNRIILTAMNQPQSVPTMVKPITKLIPPP</sequence>
<evidence type="ECO:0000313" key="2">
    <source>
        <dbReference type="EMBL" id="CAB5357141.1"/>
    </source>
</evidence>
<gene>
    <name evidence="2" type="ORF">CHRIB12_LOCUS6628</name>
</gene>
<dbReference type="GO" id="GO:0005524">
    <property type="term" value="F:ATP binding"/>
    <property type="evidence" value="ECO:0007669"/>
    <property type="project" value="InterPro"/>
</dbReference>
<dbReference type="Proteomes" id="UP000684084">
    <property type="component" value="Unassembled WGS sequence"/>
</dbReference>
<name>A0A916E3N1_9GLOM</name>
<evidence type="ECO:0000259" key="1">
    <source>
        <dbReference type="Pfam" id="PF01637"/>
    </source>
</evidence>
<evidence type="ECO:0000313" key="3">
    <source>
        <dbReference type="Proteomes" id="UP000684084"/>
    </source>
</evidence>
<dbReference type="AlphaFoldDB" id="A0A916E3N1"/>
<organism evidence="2 3">
    <name type="scientific">Rhizophagus irregularis</name>
    <dbReference type="NCBI Taxonomy" id="588596"/>
    <lineage>
        <taxon>Eukaryota</taxon>
        <taxon>Fungi</taxon>
        <taxon>Fungi incertae sedis</taxon>
        <taxon>Mucoromycota</taxon>
        <taxon>Glomeromycotina</taxon>
        <taxon>Glomeromycetes</taxon>
        <taxon>Glomerales</taxon>
        <taxon>Glomeraceae</taxon>
        <taxon>Rhizophagus</taxon>
    </lineage>
</organism>
<accession>A0A916E3N1</accession>
<reference evidence="2" key="1">
    <citation type="submission" date="2020-05" db="EMBL/GenBank/DDBJ databases">
        <authorList>
            <person name="Rincon C."/>
            <person name="Sanders R I."/>
            <person name="Robbins C."/>
            <person name="Chaturvedi A."/>
        </authorList>
    </citation>
    <scope>NUCLEOTIDE SEQUENCE</scope>
    <source>
        <strain evidence="2">CHB12</strain>
    </source>
</reference>
<comment type="caution">
    <text evidence="2">The sequence shown here is derived from an EMBL/GenBank/DDBJ whole genome shotgun (WGS) entry which is preliminary data.</text>
</comment>